<evidence type="ECO:0000256" key="1">
    <source>
        <dbReference type="SAM" id="MobiDB-lite"/>
    </source>
</evidence>
<protein>
    <submittedName>
        <fullName evidence="2">5848_t:CDS:1</fullName>
    </submittedName>
</protein>
<proteinExistence type="predicted"/>
<organism evidence="2 3">
    <name type="scientific">Racocetra fulgida</name>
    <dbReference type="NCBI Taxonomy" id="60492"/>
    <lineage>
        <taxon>Eukaryota</taxon>
        <taxon>Fungi</taxon>
        <taxon>Fungi incertae sedis</taxon>
        <taxon>Mucoromycota</taxon>
        <taxon>Glomeromycotina</taxon>
        <taxon>Glomeromycetes</taxon>
        <taxon>Diversisporales</taxon>
        <taxon>Gigasporaceae</taxon>
        <taxon>Racocetra</taxon>
    </lineage>
</organism>
<comment type="caution">
    <text evidence="2">The sequence shown here is derived from an EMBL/GenBank/DDBJ whole genome shotgun (WGS) entry which is preliminary data.</text>
</comment>
<name>A0A9N9F8P8_9GLOM</name>
<sequence length="204" mass="23861">MSCDDSMKVENEEDKTDMSELKIENLSKSLDEEESRNDEENVSSRDHCNGKKNKIIKDENKALIYHQNANITDKNKKEILEKDSDCVELFDVKKIIDRNNASDVYHNKVGVKNNDNRNKVADSRAEIVRNKIGNVKETCDENIKDKYCHKFEFHNEKSCCNKYLAHVYKLVMLDIRNRPYELEDNRVKGKNVKVKTNVDKEVMN</sequence>
<feature type="compositionally biased region" description="Basic and acidic residues" evidence="1">
    <location>
        <begin position="38"/>
        <end position="52"/>
    </location>
</feature>
<evidence type="ECO:0000313" key="3">
    <source>
        <dbReference type="Proteomes" id="UP000789396"/>
    </source>
</evidence>
<dbReference type="Proteomes" id="UP000789396">
    <property type="component" value="Unassembled WGS sequence"/>
</dbReference>
<gene>
    <name evidence="2" type="ORF">RFULGI_LOCUS3179</name>
</gene>
<feature type="region of interest" description="Disordered" evidence="1">
    <location>
        <begin position="1"/>
        <end position="52"/>
    </location>
</feature>
<dbReference type="OrthoDB" id="2489193at2759"/>
<accession>A0A9N9F8P8</accession>
<evidence type="ECO:0000313" key="2">
    <source>
        <dbReference type="EMBL" id="CAG8517193.1"/>
    </source>
</evidence>
<feature type="compositionally biased region" description="Basic and acidic residues" evidence="1">
    <location>
        <begin position="1"/>
        <end position="25"/>
    </location>
</feature>
<dbReference type="EMBL" id="CAJVPZ010002655">
    <property type="protein sequence ID" value="CAG8517193.1"/>
    <property type="molecule type" value="Genomic_DNA"/>
</dbReference>
<keyword evidence="3" id="KW-1185">Reference proteome</keyword>
<reference evidence="2" key="1">
    <citation type="submission" date="2021-06" db="EMBL/GenBank/DDBJ databases">
        <authorList>
            <person name="Kallberg Y."/>
            <person name="Tangrot J."/>
            <person name="Rosling A."/>
        </authorList>
    </citation>
    <scope>NUCLEOTIDE SEQUENCE</scope>
    <source>
        <strain evidence="2">IN212</strain>
    </source>
</reference>
<dbReference type="AlphaFoldDB" id="A0A9N9F8P8"/>